<name>A0A6A6T109_9PLEO</name>
<feature type="compositionally biased region" description="Polar residues" evidence="1">
    <location>
        <begin position="479"/>
        <end position="493"/>
    </location>
</feature>
<feature type="compositionally biased region" description="Basic and acidic residues" evidence="1">
    <location>
        <begin position="494"/>
        <end position="504"/>
    </location>
</feature>
<protein>
    <recommendedName>
        <fullName evidence="2">UBA domain-containing protein</fullName>
    </recommendedName>
</protein>
<feature type="compositionally biased region" description="Low complexity" evidence="1">
    <location>
        <begin position="303"/>
        <end position="313"/>
    </location>
</feature>
<keyword evidence="4" id="KW-1185">Reference proteome</keyword>
<reference evidence="3" key="1">
    <citation type="journal article" date="2020" name="Stud. Mycol.">
        <title>101 Dothideomycetes genomes: a test case for predicting lifestyles and emergence of pathogens.</title>
        <authorList>
            <person name="Haridas S."/>
            <person name="Albert R."/>
            <person name="Binder M."/>
            <person name="Bloem J."/>
            <person name="Labutti K."/>
            <person name="Salamov A."/>
            <person name="Andreopoulos B."/>
            <person name="Baker S."/>
            <person name="Barry K."/>
            <person name="Bills G."/>
            <person name="Bluhm B."/>
            <person name="Cannon C."/>
            <person name="Castanera R."/>
            <person name="Culley D."/>
            <person name="Daum C."/>
            <person name="Ezra D."/>
            <person name="Gonzalez J."/>
            <person name="Henrissat B."/>
            <person name="Kuo A."/>
            <person name="Liang C."/>
            <person name="Lipzen A."/>
            <person name="Lutzoni F."/>
            <person name="Magnuson J."/>
            <person name="Mondo S."/>
            <person name="Nolan M."/>
            <person name="Ohm R."/>
            <person name="Pangilinan J."/>
            <person name="Park H.-J."/>
            <person name="Ramirez L."/>
            <person name="Alfaro M."/>
            <person name="Sun H."/>
            <person name="Tritt A."/>
            <person name="Yoshinaga Y."/>
            <person name="Zwiers L.-H."/>
            <person name="Turgeon B."/>
            <person name="Goodwin S."/>
            <person name="Spatafora J."/>
            <person name="Crous P."/>
            <person name="Grigoriev I."/>
        </authorList>
    </citation>
    <scope>NUCLEOTIDE SEQUENCE</scope>
    <source>
        <strain evidence="3">CBS 122681</strain>
    </source>
</reference>
<feature type="region of interest" description="Disordered" evidence="1">
    <location>
        <begin position="215"/>
        <end position="366"/>
    </location>
</feature>
<dbReference type="SMART" id="SM00165">
    <property type="entry name" value="UBA"/>
    <property type="match status" value="1"/>
</dbReference>
<dbReference type="PROSITE" id="PS50030">
    <property type="entry name" value="UBA"/>
    <property type="match status" value="1"/>
</dbReference>
<feature type="region of interest" description="Disordered" evidence="1">
    <location>
        <begin position="409"/>
        <end position="433"/>
    </location>
</feature>
<feature type="compositionally biased region" description="Polar residues" evidence="1">
    <location>
        <begin position="65"/>
        <end position="86"/>
    </location>
</feature>
<dbReference type="InterPro" id="IPR015940">
    <property type="entry name" value="UBA"/>
</dbReference>
<dbReference type="Gene3D" id="1.10.8.10">
    <property type="entry name" value="DNA helicase RuvA subunit, C-terminal domain"/>
    <property type="match status" value="1"/>
</dbReference>
<feature type="compositionally biased region" description="Polar residues" evidence="1">
    <location>
        <begin position="39"/>
        <end position="50"/>
    </location>
</feature>
<organism evidence="3 4">
    <name type="scientific">Lophiostoma macrostomum CBS 122681</name>
    <dbReference type="NCBI Taxonomy" id="1314788"/>
    <lineage>
        <taxon>Eukaryota</taxon>
        <taxon>Fungi</taxon>
        <taxon>Dikarya</taxon>
        <taxon>Ascomycota</taxon>
        <taxon>Pezizomycotina</taxon>
        <taxon>Dothideomycetes</taxon>
        <taxon>Pleosporomycetidae</taxon>
        <taxon>Pleosporales</taxon>
        <taxon>Lophiostomataceae</taxon>
        <taxon>Lophiostoma</taxon>
    </lineage>
</organism>
<dbReference type="InterPro" id="IPR009060">
    <property type="entry name" value="UBA-like_sf"/>
</dbReference>
<feature type="domain" description="UBA" evidence="2">
    <location>
        <begin position="423"/>
        <end position="470"/>
    </location>
</feature>
<feature type="compositionally biased region" description="Basic and acidic residues" evidence="1">
    <location>
        <begin position="678"/>
        <end position="687"/>
    </location>
</feature>
<feature type="compositionally biased region" description="Polar residues" evidence="1">
    <location>
        <begin position="651"/>
        <end position="675"/>
    </location>
</feature>
<dbReference type="Pfam" id="PF00627">
    <property type="entry name" value="UBA"/>
    <property type="match status" value="1"/>
</dbReference>
<proteinExistence type="predicted"/>
<dbReference type="SUPFAM" id="SSF46934">
    <property type="entry name" value="UBA-like"/>
    <property type="match status" value="1"/>
</dbReference>
<dbReference type="EMBL" id="MU004392">
    <property type="protein sequence ID" value="KAF2652851.1"/>
    <property type="molecule type" value="Genomic_DNA"/>
</dbReference>
<feature type="compositionally biased region" description="Polar residues" evidence="1">
    <location>
        <begin position="550"/>
        <end position="560"/>
    </location>
</feature>
<evidence type="ECO:0000259" key="2">
    <source>
        <dbReference type="PROSITE" id="PS50030"/>
    </source>
</evidence>
<dbReference type="AlphaFoldDB" id="A0A6A6T109"/>
<evidence type="ECO:0000256" key="1">
    <source>
        <dbReference type="SAM" id="MobiDB-lite"/>
    </source>
</evidence>
<dbReference type="OrthoDB" id="5404794at2759"/>
<feature type="region of interest" description="Disordered" evidence="1">
    <location>
        <begin position="474"/>
        <end position="504"/>
    </location>
</feature>
<accession>A0A6A6T109</accession>
<feature type="region of interest" description="Disordered" evidence="1">
    <location>
        <begin position="1"/>
        <end position="117"/>
    </location>
</feature>
<gene>
    <name evidence="3" type="ORF">K491DRAFT_718523</name>
</gene>
<evidence type="ECO:0000313" key="3">
    <source>
        <dbReference type="EMBL" id="KAF2652851.1"/>
    </source>
</evidence>
<feature type="compositionally biased region" description="Polar residues" evidence="1">
    <location>
        <begin position="317"/>
        <end position="347"/>
    </location>
</feature>
<sequence>MARAIIQDSDDEFDEEDLEKNGNEPVQAPITEDAPPKQVTPTPQLGTDSTGPLGKEFEAAHRAHFQSQTDQGAASLSTQDVSSRSPFQPGHDCRRRKTESAASAGHSSNSILDANKPLKTYGRSKTLLSSPFLPQALLEDEGPGRNAWGLEGTMREDYVRHEPMAMFPEQSSTIPNATLTQQRLLAEVMDPAFLGIDIDTVTDLPRQELAKSSIPWSDFIKSPSEDTQTRPATGPDHAASDHAAVNQEEYASASIAGKGMAETSAPTSQAIRISQRSRRESSVHLRGSPLRNIVHPEDINTRATPTKPAPAKAQSIDGPTSAHSSQASLTKTGALTDSRNHVHSQGSEEMDSRILSSGRAKKRKHPVLEWEEDLEDIGLPKERYKPRPSRSRSLRTDVEACVDYSVKPEKAAKRARRSKTLNEADDTDMNNTPKKVQQICDMGFSPSTTQEALRKNDGDVSRTVDWLVTNDEFAPSPRSRLQSNAKQTRSTSKSRVESGSEPIREASLIQESVVANAVANDPSHTIAIVNHADSHDVTDPCEPCEPCEPLSTSPNSSTVQVVIPKPKASTAGDPKEKGTQAMVPPEIDASSRKPKRRKTTLDVPDPSNESPQSIALDPGKGKKRGRGRPRKEAIAPPTTATGPDKQDASHESATVQASKSQSILQDTQPKVTSATDAPEARVAEEQLKATSPTIELPASTPLSHVTPDPPKPAKTPERQSRSATPASTLSKGKAPYRVGLSKRARIAPLLRVVKK</sequence>
<dbReference type="Proteomes" id="UP000799324">
    <property type="component" value="Unassembled WGS sequence"/>
</dbReference>
<evidence type="ECO:0000313" key="4">
    <source>
        <dbReference type="Proteomes" id="UP000799324"/>
    </source>
</evidence>
<feature type="compositionally biased region" description="Acidic residues" evidence="1">
    <location>
        <begin position="8"/>
        <end position="18"/>
    </location>
</feature>
<feature type="region of interest" description="Disordered" evidence="1">
    <location>
        <begin position="536"/>
        <end position="736"/>
    </location>
</feature>
<feature type="compositionally biased region" description="Polar residues" evidence="1">
    <location>
        <begin position="721"/>
        <end position="730"/>
    </location>
</feature>
<dbReference type="CDD" id="cd14297">
    <property type="entry name" value="UBA2_spUBP14_like"/>
    <property type="match status" value="1"/>
</dbReference>